<keyword evidence="1" id="KW-0732">Signal</keyword>
<feature type="signal peptide" evidence="1">
    <location>
        <begin position="1"/>
        <end position="21"/>
    </location>
</feature>
<gene>
    <name evidence="2" type="ORF">MEDL_44432</name>
</gene>
<accession>A0A8S3TDU3</accession>
<dbReference type="AlphaFoldDB" id="A0A8S3TDU3"/>
<comment type="caution">
    <text evidence="2">The sequence shown here is derived from an EMBL/GenBank/DDBJ whole genome shotgun (WGS) entry which is preliminary data.</text>
</comment>
<dbReference type="Proteomes" id="UP000683360">
    <property type="component" value="Unassembled WGS sequence"/>
</dbReference>
<evidence type="ECO:0000256" key="1">
    <source>
        <dbReference type="SAM" id="SignalP"/>
    </source>
</evidence>
<proteinExistence type="predicted"/>
<organism evidence="2 3">
    <name type="scientific">Mytilus edulis</name>
    <name type="common">Blue mussel</name>
    <dbReference type="NCBI Taxonomy" id="6550"/>
    <lineage>
        <taxon>Eukaryota</taxon>
        <taxon>Metazoa</taxon>
        <taxon>Spiralia</taxon>
        <taxon>Lophotrochozoa</taxon>
        <taxon>Mollusca</taxon>
        <taxon>Bivalvia</taxon>
        <taxon>Autobranchia</taxon>
        <taxon>Pteriomorphia</taxon>
        <taxon>Mytilida</taxon>
        <taxon>Mytiloidea</taxon>
        <taxon>Mytilidae</taxon>
        <taxon>Mytilinae</taxon>
        <taxon>Mytilus</taxon>
    </lineage>
</organism>
<reference evidence="2" key="1">
    <citation type="submission" date="2021-03" db="EMBL/GenBank/DDBJ databases">
        <authorList>
            <person name="Bekaert M."/>
        </authorList>
    </citation>
    <scope>NUCLEOTIDE SEQUENCE</scope>
</reference>
<name>A0A8S3TDU3_MYTED</name>
<feature type="chain" id="PRO_5035900002" evidence="1">
    <location>
        <begin position="22"/>
        <end position="168"/>
    </location>
</feature>
<protein>
    <submittedName>
        <fullName evidence="2">Uncharacterized protein</fullName>
    </submittedName>
</protein>
<keyword evidence="3" id="KW-1185">Reference proteome</keyword>
<sequence length="168" mass="18982">MNILCSIVLALHVIQPNVVHANSKASLENKRLLLNDPDVTYSRLSNVEKSIQDMIGLTQQLQKQNSNMQTTIAHLEATLVKETSKRLDLQTELTKETHKTSGMQLTISQLQTELSQEKVKVSLALSHGRKYVPEESDKELQIMAMYYILNVSIRPFFIESAEIKVSGM</sequence>
<dbReference type="EMBL" id="CAJPWZ010002150">
    <property type="protein sequence ID" value="CAG2231654.1"/>
    <property type="molecule type" value="Genomic_DNA"/>
</dbReference>
<evidence type="ECO:0000313" key="3">
    <source>
        <dbReference type="Proteomes" id="UP000683360"/>
    </source>
</evidence>
<evidence type="ECO:0000313" key="2">
    <source>
        <dbReference type="EMBL" id="CAG2231654.1"/>
    </source>
</evidence>